<accession>A0ABX7I417</accession>
<keyword evidence="3" id="KW-1185">Reference proteome</keyword>
<organism evidence="2 3">
    <name type="scientific">Dyadobacter sandarakinus</name>
    <dbReference type="NCBI Taxonomy" id="2747268"/>
    <lineage>
        <taxon>Bacteria</taxon>
        <taxon>Pseudomonadati</taxon>
        <taxon>Bacteroidota</taxon>
        <taxon>Cytophagia</taxon>
        <taxon>Cytophagales</taxon>
        <taxon>Spirosomataceae</taxon>
        <taxon>Dyadobacter</taxon>
    </lineage>
</organism>
<dbReference type="InterPro" id="IPR037523">
    <property type="entry name" value="VOC_core"/>
</dbReference>
<evidence type="ECO:0000313" key="3">
    <source>
        <dbReference type="Proteomes" id="UP000612680"/>
    </source>
</evidence>
<sequence>MFKNAKAFTGYSVNDLQKAKDFYGNILQLDVSEIAEMPTLRLHLAGGGDVLIYEKPNHQPATFTVLNFPVEDLEGTVAKLKELGVPFEDYDFPGLKTDADHIARGPVGPHIAWFTDPAGNILSVLKEM</sequence>
<dbReference type="InterPro" id="IPR004360">
    <property type="entry name" value="Glyas_Fos-R_dOase_dom"/>
</dbReference>
<feature type="domain" description="VOC" evidence="1">
    <location>
        <begin position="5"/>
        <end position="127"/>
    </location>
</feature>
<dbReference type="InterPro" id="IPR029068">
    <property type="entry name" value="Glyas_Bleomycin-R_OHBP_Dase"/>
</dbReference>
<dbReference type="Proteomes" id="UP000612680">
    <property type="component" value="Chromosome"/>
</dbReference>
<gene>
    <name evidence="2" type="ORF">HWI92_05925</name>
</gene>
<dbReference type="RefSeq" id="WP_204661572.1">
    <property type="nucleotide sequence ID" value="NZ_CP056775.1"/>
</dbReference>
<dbReference type="Gene3D" id="3.10.180.10">
    <property type="entry name" value="2,3-Dihydroxybiphenyl 1,2-Dioxygenase, domain 1"/>
    <property type="match status" value="1"/>
</dbReference>
<proteinExistence type="predicted"/>
<dbReference type="PROSITE" id="PS51819">
    <property type="entry name" value="VOC"/>
    <property type="match status" value="1"/>
</dbReference>
<protein>
    <submittedName>
        <fullName evidence="2">VOC family protein</fullName>
    </submittedName>
</protein>
<reference evidence="2 3" key="1">
    <citation type="submission" date="2020-06" db="EMBL/GenBank/DDBJ databases">
        <title>Dyadobacter sandarakinus sp. nov., isolated from the soil of the Arctic Yellow River Station.</title>
        <authorList>
            <person name="Zhang Y."/>
            <person name="Peng F."/>
        </authorList>
    </citation>
    <scope>NUCLEOTIDE SEQUENCE [LARGE SCALE GENOMIC DNA]</scope>
    <source>
        <strain evidence="2 3">Q3-56</strain>
    </source>
</reference>
<evidence type="ECO:0000259" key="1">
    <source>
        <dbReference type="PROSITE" id="PS51819"/>
    </source>
</evidence>
<evidence type="ECO:0000313" key="2">
    <source>
        <dbReference type="EMBL" id="QRR00478.1"/>
    </source>
</evidence>
<dbReference type="SUPFAM" id="SSF54593">
    <property type="entry name" value="Glyoxalase/Bleomycin resistance protein/Dihydroxybiphenyl dioxygenase"/>
    <property type="match status" value="1"/>
</dbReference>
<dbReference type="Pfam" id="PF00903">
    <property type="entry name" value="Glyoxalase"/>
    <property type="match status" value="1"/>
</dbReference>
<dbReference type="EMBL" id="CP056775">
    <property type="protein sequence ID" value="QRR00478.1"/>
    <property type="molecule type" value="Genomic_DNA"/>
</dbReference>
<name>A0ABX7I417_9BACT</name>